<name>A0ACB8E6E7_9SAUR</name>
<organism evidence="1 2">
    <name type="scientific">Sphaerodactylus townsendi</name>
    <dbReference type="NCBI Taxonomy" id="933632"/>
    <lineage>
        <taxon>Eukaryota</taxon>
        <taxon>Metazoa</taxon>
        <taxon>Chordata</taxon>
        <taxon>Craniata</taxon>
        <taxon>Vertebrata</taxon>
        <taxon>Euteleostomi</taxon>
        <taxon>Lepidosauria</taxon>
        <taxon>Squamata</taxon>
        <taxon>Bifurcata</taxon>
        <taxon>Gekkota</taxon>
        <taxon>Sphaerodactylidae</taxon>
        <taxon>Sphaerodactylus</taxon>
    </lineage>
</organism>
<proteinExistence type="predicted"/>
<comment type="caution">
    <text evidence="1">The sequence shown here is derived from an EMBL/GenBank/DDBJ whole genome shotgun (WGS) entry which is preliminary data.</text>
</comment>
<dbReference type="Proteomes" id="UP000827872">
    <property type="component" value="Linkage Group LG10"/>
</dbReference>
<accession>A0ACB8E6E7</accession>
<gene>
    <name evidence="1" type="ORF">K3G42_001380</name>
</gene>
<protein>
    <submittedName>
        <fullName evidence="1">Uncharacterized protein</fullName>
    </submittedName>
</protein>
<sequence length="460" mass="52044">MDGQGGMAILLRHSSRWTVNRRIDVELGHLLIVDLNLKGDMPQENLAVRVCAVYGPQDRDHRQALWAMLKDFTAAPGPTYMVLGDFNNRARPEDRCVTVRRAPGEQGDERRVALRPVAPERLNGEERGLNTWLRDERGLLDAAQESMPTLDYYPTGGRKFHVDEFRQHLARYERVSGARINPDKTTLVDVRFAGEGVTVSALEEGLGPPARDPDRLVPSVKILGIWFGPAPSRWRDNWDKWLERVERRLQTWRGFHLLLPQKAEYLGAYLVGAGNYISQVYPPTATLNRTVMRQWMRFLVGTNHFPLKRAVIHADVADGGLGVPDPALLFTCRFIGANLIRREGDAIKWSFCHAMWGACAWMRAWAVREQGGVPQKIPAAMAGLPDHLCEFAGHVIAYWLTEWLVRRAREERTAAPGLALYLLAHQEHHLQPYYDCLALREGAAGHGIYIFLTLTLTLTL</sequence>
<evidence type="ECO:0000313" key="1">
    <source>
        <dbReference type="EMBL" id="KAH7987900.1"/>
    </source>
</evidence>
<dbReference type="EMBL" id="CM037623">
    <property type="protein sequence ID" value="KAH7987900.1"/>
    <property type="molecule type" value="Genomic_DNA"/>
</dbReference>
<reference evidence="1" key="1">
    <citation type="submission" date="2021-08" db="EMBL/GenBank/DDBJ databases">
        <title>The first chromosome-level gecko genome reveals the dynamic sex chromosomes of Neotropical dwarf geckos (Sphaerodactylidae: Sphaerodactylus).</title>
        <authorList>
            <person name="Pinto B.J."/>
            <person name="Keating S.E."/>
            <person name="Gamble T."/>
        </authorList>
    </citation>
    <scope>NUCLEOTIDE SEQUENCE</scope>
    <source>
        <strain evidence="1">TG3544</strain>
    </source>
</reference>
<keyword evidence="2" id="KW-1185">Reference proteome</keyword>
<evidence type="ECO:0000313" key="2">
    <source>
        <dbReference type="Proteomes" id="UP000827872"/>
    </source>
</evidence>